<dbReference type="EMBL" id="JAIZAY010000007">
    <property type="protein sequence ID" value="KAJ8039019.1"/>
    <property type="molecule type" value="Genomic_DNA"/>
</dbReference>
<dbReference type="FunFam" id="3.40.640.10:FF:000024">
    <property type="entry name" value="Kynurenine--oxoglutarate transaminase 3"/>
    <property type="match status" value="1"/>
</dbReference>
<dbReference type="OrthoDB" id="2414662at2759"/>
<protein>
    <submittedName>
        <fullName evidence="12">Kynurenine--oxoglutarate transaminase 3</fullName>
    </submittedName>
</protein>
<evidence type="ECO:0000256" key="1">
    <source>
        <dbReference type="ARBA" id="ARBA00001933"/>
    </source>
</evidence>
<evidence type="ECO:0000313" key="13">
    <source>
        <dbReference type="Proteomes" id="UP001152320"/>
    </source>
</evidence>
<dbReference type="InterPro" id="IPR015422">
    <property type="entry name" value="PyrdxlP-dep_Trfase_small"/>
</dbReference>
<evidence type="ECO:0000256" key="3">
    <source>
        <dbReference type="ARBA" id="ARBA00011738"/>
    </source>
</evidence>
<dbReference type="PANTHER" id="PTHR43807:SF20">
    <property type="entry name" value="FI04487P"/>
    <property type="match status" value="1"/>
</dbReference>
<organism evidence="12 13">
    <name type="scientific">Holothuria leucospilota</name>
    <name type="common">Black long sea cucumber</name>
    <name type="synonym">Mertensiothuria leucospilota</name>
    <dbReference type="NCBI Taxonomy" id="206669"/>
    <lineage>
        <taxon>Eukaryota</taxon>
        <taxon>Metazoa</taxon>
        <taxon>Echinodermata</taxon>
        <taxon>Eleutherozoa</taxon>
        <taxon>Echinozoa</taxon>
        <taxon>Holothuroidea</taxon>
        <taxon>Aspidochirotacea</taxon>
        <taxon>Aspidochirotida</taxon>
        <taxon>Holothuriidae</taxon>
        <taxon>Holothuria</taxon>
    </lineage>
</organism>
<evidence type="ECO:0000256" key="4">
    <source>
        <dbReference type="ARBA" id="ARBA00022576"/>
    </source>
</evidence>
<sequence length="461" mass="52086">MQALTSFTSRFLCRQLAACQVLGSNLTSLPQHKPPFFNNQTRMASIKPADRLIGQPGNVWIEFITLAFETKSINLGQGFPNFSPPENIVHDLVEAATNSGPLMNQYTRAWGHPRLVNIVADMYGKYFNRTIDAMSEVLVSVGAYGALYYALMSHVNPGDEVIIIEPSFDCYEPVVLMAGGTPKHVPLRPRSYDVESTAEWTIDKEELEAAFSEKTKAIVVNTPNNPLGKVFSYSELEMIADLCKKYDILCISDEVYEHMIYEGNKHYRMANLPDMLERTISIYSAGKSFSATGWKLGWAIGPAHLINNLRTIHQNCVFTCPTPLQEAVARGLELELSRKEQPECFFNRIVETLTAKKKKMEKWLREANLSPMVPEGGYFMLARIDDKDVDLTDFGDGPRDYKFVRYLMKTQGVATIPCSAFFGPEHKHIGEKYIRFCFIKEDETIDAAGKQLVKWSKSLKK</sequence>
<dbReference type="InterPro" id="IPR051326">
    <property type="entry name" value="Kynurenine-oxoglutarate_AT"/>
</dbReference>
<dbReference type="InterPro" id="IPR015421">
    <property type="entry name" value="PyrdxlP-dep_Trfase_major"/>
</dbReference>
<dbReference type="Gene3D" id="3.40.640.10">
    <property type="entry name" value="Type I PLP-dependent aspartate aminotransferase-like (Major domain)"/>
    <property type="match status" value="1"/>
</dbReference>
<dbReference type="PANTHER" id="PTHR43807">
    <property type="entry name" value="FI04487P"/>
    <property type="match status" value="1"/>
</dbReference>
<dbReference type="Pfam" id="PF00155">
    <property type="entry name" value="Aminotran_1_2"/>
    <property type="match status" value="1"/>
</dbReference>
<dbReference type="GO" id="GO:0016212">
    <property type="term" value="F:kynurenine-oxoglutarate transaminase activity"/>
    <property type="evidence" value="ECO:0007669"/>
    <property type="project" value="UniProtKB-ARBA"/>
</dbReference>
<accession>A0A9Q1C6L8</accession>
<dbReference type="GO" id="GO:0070189">
    <property type="term" value="P:kynurenine metabolic process"/>
    <property type="evidence" value="ECO:0007669"/>
    <property type="project" value="UniProtKB-ARBA"/>
</dbReference>
<dbReference type="Proteomes" id="UP001152320">
    <property type="component" value="Chromosome 7"/>
</dbReference>
<evidence type="ECO:0000256" key="8">
    <source>
        <dbReference type="ARBA" id="ARBA00023239"/>
    </source>
</evidence>
<keyword evidence="8" id="KW-0456">Lyase</keyword>
<dbReference type="GO" id="GO:0005739">
    <property type="term" value="C:mitochondrion"/>
    <property type="evidence" value="ECO:0007669"/>
    <property type="project" value="TreeGrafter"/>
</dbReference>
<evidence type="ECO:0000313" key="12">
    <source>
        <dbReference type="EMBL" id="KAJ8039019.1"/>
    </source>
</evidence>
<dbReference type="InterPro" id="IPR015424">
    <property type="entry name" value="PyrdxlP-dep_Trfase"/>
</dbReference>
<proteinExistence type="inferred from homology"/>
<dbReference type="GO" id="GO:0030170">
    <property type="term" value="F:pyridoxal phosphate binding"/>
    <property type="evidence" value="ECO:0007669"/>
    <property type="project" value="InterPro"/>
</dbReference>
<dbReference type="SUPFAM" id="SSF53383">
    <property type="entry name" value="PLP-dependent transferases"/>
    <property type="match status" value="1"/>
</dbReference>
<dbReference type="Gene3D" id="3.90.1150.10">
    <property type="entry name" value="Aspartate Aminotransferase, domain 1"/>
    <property type="match status" value="1"/>
</dbReference>
<evidence type="ECO:0000256" key="5">
    <source>
        <dbReference type="ARBA" id="ARBA00022679"/>
    </source>
</evidence>
<name>A0A9Q1C6L8_HOLLE</name>
<keyword evidence="13" id="KW-1185">Reference proteome</keyword>
<comment type="subunit">
    <text evidence="3">Homodimer.</text>
</comment>
<dbReference type="AlphaFoldDB" id="A0A9Q1C6L8"/>
<comment type="pathway">
    <text evidence="9">Amino-acid degradation; L-kynurenine degradation; kynurenate from L-kynurenine: step 1/2.</text>
</comment>
<dbReference type="GO" id="GO:0047804">
    <property type="term" value="F:cysteine-S-conjugate beta-lyase activity"/>
    <property type="evidence" value="ECO:0007669"/>
    <property type="project" value="UniProtKB-EC"/>
</dbReference>
<dbReference type="CDD" id="cd00609">
    <property type="entry name" value="AAT_like"/>
    <property type="match status" value="1"/>
</dbReference>
<comment type="cofactor">
    <cofactor evidence="1">
        <name>pyridoxal 5'-phosphate</name>
        <dbReference type="ChEBI" id="CHEBI:597326"/>
    </cofactor>
</comment>
<dbReference type="InterPro" id="IPR004839">
    <property type="entry name" value="Aminotransferase_I/II_large"/>
</dbReference>
<evidence type="ECO:0000256" key="2">
    <source>
        <dbReference type="ARBA" id="ARBA00007441"/>
    </source>
</evidence>
<evidence type="ECO:0000256" key="9">
    <source>
        <dbReference type="ARBA" id="ARBA00024016"/>
    </source>
</evidence>
<keyword evidence="6" id="KW-0663">Pyridoxal phosphate</keyword>
<dbReference type="FunFam" id="3.90.1150.10:FF:000021">
    <property type="entry name" value="Kynurenine--oxoglutarate transaminase 3"/>
    <property type="match status" value="1"/>
</dbReference>
<keyword evidence="7" id="KW-0007">Acetylation</keyword>
<evidence type="ECO:0000256" key="6">
    <source>
        <dbReference type="ARBA" id="ARBA00022898"/>
    </source>
</evidence>
<dbReference type="FunFam" id="3.90.1150.10:FF:000275">
    <property type="entry name" value="kynurenine--oxoglutarate transaminase 1"/>
    <property type="match status" value="1"/>
</dbReference>
<reference evidence="12" key="1">
    <citation type="submission" date="2021-10" db="EMBL/GenBank/DDBJ databases">
        <title>Tropical sea cucumber genome reveals ecological adaptation and Cuvierian tubules defense mechanism.</title>
        <authorList>
            <person name="Chen T."/>
        </authorList>
    </citation>
    <scope>NUCLEOTIDE SEQUENCE</scope>
    <source>
        <strain evidence="12">Nanhai2018</strain>
        <tissue evidence="12">Muscle</tissue>
    </source>
</reference>
<evidence type="ECO:0000259" key="11">
    <source>
        <dbReference type="Pfam" id="PF00155"/>
    </source>
</evidence>
<evidence type="ECO:0000256" key="7">
    <source>
        <dbReference type="ARBA" id="ARBA00022990"/>
    </source>
</evidence>
<gene>
    <name evidence="12" type="ORF">HOLleu_16602</name>
</gene>
<keyword evidence="5" id="KW-0808">Transferase</keyword>
<comment type="caution">
    <text evidence="12">The sequence shown here is derived from an EMBL/GenBank/DDBJ whole genome shotgun (WGS) entry which is preliminary data.</text>
</comment>
<comment type="similarity">
    <text evidence="2">Belongs to the class-I pyridoxal-phosphate-dependent aminotransferase family.</text>
</comment>
<feature type="domain" description="Aminotransferase class I/classII large" evidence="11">
    <location>
        <begin position="71"/>
        <end position="447"/>
    </location>
</feature>
<evidence type="ECO:0000256" key="10">
    <source>
        <dbReference type="ARBA" id="ARBA00049325"/>
    </source>
</evidence>
<comment type="catalytic activity">
    <reaction evidence="10">
        <text>an S-substituted L-cysteine + H2O = a thiol + pyruvate + NH4(+)</text>
        <dbReference type="Rhea" id="RHEA:18121"/>
        <dbReference type="ChEBI" id="CHEBI:15361"/>
        <dbReference type="ChEBI" id="CHEBI:15377"/>
        <dbReference type="ChEBI" id="CHEBI:28938"/>
        <dbReference type="ChEBI" id="CHEBI:29256"/>
        <dbReference type="ChEBI" id="CHEBI:58717"/>
        <dbReference type="EC" id="4.4.1.13"/>
    </reaction>
    <physiologicalReaction direction="left-to-right" evidence="10">
        <dbReference type="Rhea" id="RHEA:18122"/>
    </physiologicalReaction>
</comment>
<keyword evidence="4" id="KW-0032">Aminotransferase</keyword>